<gene>
    <name evidence="1" type="ORF">GC102_36360</name>
</gene>
<proteinExistence type="predicted"/>
<dbReference type="RefSeq" id="WP_171693851.1">
    <property type="nucleotide sequence ID" value="NZ_WHOC01000183.1"/>
</dbReference>
<keyword evidence="2" id="KW-1185">Reference proteome</keyword>
<dbReference type="Proteomes" id="UP000658690">
    <property type="component" value="Unassembled WGS sequence"/>
</dbReference>
<dbReference type="EMBL" id="WHOC01000183">
    <property type="protein sequence ID" value="NOU91162.1"/>
    <property type="molecule type" value="Genomic_DNA"/>
</dbReference>
<protein>
    <submittedName>
        <fullName evidence="1">Uncharacterized protein</fullName>
    </submittedName>
</protein>
<comment type="caution">
    <text evidence="1">The sequence shown here is derived from an EMBL/GenBank/DDBJ whole genome shotgun (WGS) entry which is preliminary data.</text>
</comment>
<name>A0ABX1ZCV4_9BACL</name>
<evidence type="ECO:0000313" key="2">
    <source>
        <dbReference type="Proteomes" id="UP000658690"/>
    </source>
</evidence>
<accession>A0ABX1ZCV4</accession>
<sequence length="213" mass="25291">MFFFLSIFFALLTVTFFIIYLFQSYKPTKLTISAPFGLGAYEFDRATLSEQELNISWKLYVQLTTRKTAIPIDEENDVIVEVYDSWYELFKTTREYLIELPASELEGNENAQEIVRLSLDVLNKGLRPHLTTWQGKYRKWYDNELKKETNEELSPQEVQRKYSKYPELIGEIKDVNKELAIYANELKRFSHEKPSNITTKSIKWIRDILDKFK</sequence>
<reference evidence="1 2" key="1">
    <citation type="submission" date="2019-10" db="EMBL/GenBank/DDBJ databases">
        <title>Description of Paenibacillus choica sp. nov.</title>
        <authorList>
            <person name="Carlier A."/>
            <person name="Qi S."/>
        </authorList>
    </citation>
    <scope>NUCLEOTIDE SEQUENCE [LARGE SCALE GENOMIC DNA]</scope>
    <source>
        <strain evidence="1 2">LMG 31460</strain>
    </source>
</reference>
<evidence type="ECO:0000313" key="1">
    <source>
        <dbReference type="EMBL" id="NOU91162.1"/>
    </source>
</evidence>
<organism evidence="1 2">
    <name type="scientific">Paenibacillus germinis</name>
    <dbReference type="NCBI Taxonomy" id="2654979"/>
    <lineage>
        <taxon>Bacteria</taxon>
        <taxon>Bacillati</taxon>
        <taxon>Bacillota</taxon>
        <taxon>Bacilli</taxon>
        <taxon>Bacillales</taxon>
        <taxon>Paenibacillaceae</taxon>
        <taxon>Paenibacillus</taxon>
    </lineage>
</organism>